<proteinExistence type="predicted"/>
<evidence type="ECO:0000313" key="3">
    <source>
        <dbReference type="Proteomes" id="UP001500016"/>
    </source>
</evidence>
<sequence length="60" mass="6726">MQDSDITTVARETSPPPGGRVLVVTARRTWPRRTDGPMSYGPYRPADENDPEAHIFRGED</sequence>
<reference evidence="2 3" key="1">
    <citation type="journal article" date="2019" name="Int. J. Syst. Evol. Microbiol.">
        <title>The Global Catalogue of Microorganisms (GCM) 10K type strain sequencing project: providing services to taxonomists for standard genome sequencing and annotation.</title>
        <authorList>
            <consortium name="The Broad Institute Genomics Platform"/>
            <consortium name="The Broad Institute Genome Sequencing Center for Infectious Disease"/>
            <person name="Wu L."/>
            <person name="Ma J."/>
        </authorList>
    </citation>
    <scope>NUCLEOTIDE SEQUENCE [LARGE SCALE GENOMIC DNA]</scope>
    <source>
        <strain evidence="2 3">JCM 15478</strain>
    </source>
</reference>
<name>A0ABN2W0Z0_9ACTN</name>
<comment type="caution">
    <text evidence="2">The sequence shown here is derived from an EMBL/GenBank/DDBJ whole genome shotgun (WGS) entry which is preliminary data.</text>
</comment>
<dbReference type="Proteomes" id="UP001500016">
    <property type="component" value="Unassembled WGS sequence"/>
</dbReference>
<feature type="region of interest" description="Disordered" evidence="1">
    <location>
        <begin position="1"/>
        <end position="20"/>
    </location>
</feature>
<evidence type="ECO:0000313" key="2">
    <source>
        <dbReference type="EMBL" id="GAA2080246.1"/>
    </source>
</evidence>
<dbReference type="RefSeq" id="WP_344529716.1">
    <property type="nucleotide sequence ID" value="NZ_BAAAPE010000009.1"/>
</dbReference>
<feature type="compositionally biased region" description="Basic and acidic residues" evidence="1">
    <location>
        <begin position="45"/>
        <end position="60"/>
    </location>
</feature>
<protein>
    <submittedName>
        <fullName evidence="2">Uncharacterized protein</fullName>
    </submittedName>
</protein>
<accession>A0ABN2W0Z0</accession>
<feature type="compositionally biased region" description="Polar residues" evidence="1">
    <location>
        <begin position="1"/>
        <end position="11"/>
    </location>
</feature>
<dbReference type="EMBL" id="BAAAPE010000009">
    <property type="protein sequence ID" value="GAA2080246.1"/>
    <property type="molecule type" value="Genomic_DNA"/>
</dbReference>
<feature type="region of interest" description="Disordered" evidence="1">
    <location>
        <begin position="29"/>
        <end position="60"/>
    </location>
</feature>
<gene>
    <name evidence="2" type="ORF">GCM10009801_38450</name>
</gene>
<evidence type="ECO:0000256" key="1">
    <source>
        <dbReference type="SAM" id="MobiDB-lite"/>
    </source>
</evidence>
<keyword evidence="3" id="KW-1185">Reference proteome</keyword>
<organism evidence="2 3">
    <name type="scientific">Streptomyces albiaxialis</name>
    <dbReference type="NCBI Taxonomy" id="329523"/>
    <lineage>
        <taxon>Bacteria</taxon>
        <taxon>Bacillati</taxon>
        <taxon>Actinomycetota</taxon>
        <taxon>Actinomycetes</taxon>
        <taxon>Kitasatosporales</taxon>
        <taxon>Streptomycetaceae</taxon>
        <taxon>Streptomyces</taxon>
    </lineage>
</organism>